<feature type="domain" description="NAA35-like N-terminal" evidence="5">
    <location>
        <begin position="74"/>
        <end position="233"/>
    </location>
</feature>
<reference evidence="7 8" key="1">
    <citation type="submission" date="2021-02" db="EMBL/GenBank/DDBJ databases">
        <title>Genome assembly of Pseudopithomyces chartarum.</title>
        <authorList>
            <person name="Jauregui R."/>
            <person name="Singh J."/>
            <person name="Voisey C."/>
        </authorList>
    </citation>
    <scope>NUCLEOTIDE SEQUENCE [LARGE SCALE GENOMIC DNA]</scope>
    <source>
        <strain evidence="7 8">AGR01</strain>
    </source>
</reference>
<organism evidence="7 8">
    <name type="scientific">Pseudopithomyces chartarum</name>
    <dbReference type="NCBI Taxonomy" id="1892770"/>
    <lineage>
        <taxon>Eukaryota</taxon>
        <taxon>Fungi</taxon>
        <taxon>Dikarya</taxon>
        <taxon>Ascomycota</taxon>
        <taxon>Pezizomycotina</taxon>
        <taxon>Dothideomycetes</taxon>
        <taxon>Pleosporomycetidae</taxon>
        <taxon>Pleosporales</taxon>
        <taxon>Massarineae</taxon>
        <taxon>Didymosphaeriaceae</taxon>
        <taxon>Pseudopithomyces</taxon>
    </lineage>
</organism>
<keyword evidence="8" id="KW-1185">Reference proteome</keyword>
<dbReference type="InterPro" id="IPR057982">
    <property type="entry name" value="TPR_NAA35"/>
</dbReference>
<sequence length="785" mass="88896">MTDSSLLRENAAAHDTDSTIAPNGTSPAFAPAESFRFAQTGLPLRQASRRGASPPKIHDVTEKFTKACQALAIGQLVKDDYFTLFESIGAIEIMDPKMDSGFLQPGETLEDDYDPLTPLLPEEIIGIMDQLLCYEMAWHTGYPLSQTLFTSVYIDRLLWPEPRSIPEAQFYRGDVPDERRPNMLLDVLRAYCLALIKGCDYVMAKIVSRDYFEEEDFCTHTYNRVLFVQVPIDVFLRELDASVDIMEESDLEIDDALRSAIIARLHFRKAFLCALDPECPLEFLSSFWPPVVPKIDEIRDTNQLGKPVPGSFSTKIQRRLASTVPPRPIVDVDFKEALQNLKQLCVDCEEATRFKDLPTDPLEYQSFLWTFASRQPTPLPYSRSYLANILFDPYILNAPVSLPLEDVRSFVFHESPVLDPANWALSPPRNPLMPKSPRLQFALLIDEFVDRVGQPYLDFWVALGQNRCRLRRMLTHVITAWNLLQQDAAFVDADLMTAAQQLNISNELMLNPLSTWAYAKKLWMVEKIIILGFEQDVYLPDEYPGMYHFLSAVSDKRRALLDSCEEHGVERREQSVQFTRWADVQEIDQKMPFIGSEKQQVLGTSAFAKALSSLYIVASYLHLLPCPNRPFSTENLRYELRMKPFLALQPPEVPPFAEFQDVLQPYGPYSKPSAAFYEDVKNGESKLWTDIDASLKVAKDAFAQVKKHGAVNFKAGGVEKAWSTEIQGMLSSCVSLSVAIVGLKNAAESVDPERKAEVQLELPEAGKAKRYVEGWIVAKVVKDQV</sequence>
<accession>A0AAN6M8I9</accession>
<gene>
    <name evidence="7" type="ORF">GRF29_1g1969422</name>
</gene>
<comment type="caution">
    <text evidence="7">The sequence shown here is derived from an EMBL/GenBank/DDBJ whole genome shotgun (WGS) entry which is preliminary data.</text>
</comment>
<keyword evidence="3" id="KW-0963">Cytoplasm</keyword>
<feature type="region of interest" description="Disordered" evidence="4">
    <location>
        <begin position="1"/>
        <end position="25"/>
    </location>
</feature>
<dbReference type="EMBL" id="WVTA01000001">
    <property type="protein sequence ID" value="KAK3217107.1"/>
    <property type="molecule type" value="Genomic_DNA"/>
</dbReference>
<evidence type="ECO:0000259" key="5">
    <source>
        <dbReference type="Pfam" id="PF04112"/>
    </source>
</evidence>
<evidence type="ECO:0000256" key="1">
    <source>
        <dbReference type="ARBA" id="ARBA00004496"/>
    </source>
</evidence>
<evidence type="ECO:0000256" key="4">
    <source>
        <dbReference type="SAM" id="MobiDB-lite"/>
    </source>
</evidence>
<dbReference type="PANTHER" id="PTHR21373">
    <property type="entry name" value="GLUCOSE REPRESSIBLE PROTEIN MAK10"/>
    <property type="match status" value="1"/>
</dbReference>
<dbReference type="AlphaFoldDB" id="A0AAN6M8I9"/>
<comment type="similarity">
    <text evidence="2">Belongs to the MAK10 family.</text>
</comment>
<dbReference type="InterPro" id="IPR007244">
    <property type="entry name" value="Naa35_N"/>
</dbReference>
<evidence type="ECO:0000313" key="7">
    <source>
        <dbReference type="EMBL" id="KAK3217107.1"/>
    </source>
</evidence>
<dbReference type="GO" id="GO:0031417">
    <property type="term" value="C:NatC complex"/>
    <property type="evidence" value="ECO:0007669"/>
    <property type="project" value="InterPro"/>
</dbReference>
<feature type="domain" description="NAA35-like TPR repeats" evidence="6">
    <location>
        <begin position="366"/>
        <end position="758"/>
    </location>
</feature>
<evidence type="ECO:0000259" key="6">
    <source>
        <dbReference type="Pfam" id="PF25789"/>
    </source>
</evidence>
<dbReference type="Pfam" id="PF04112">
    <property type="entry name" value="Mak10"/>
    <property type="match status" value="1"/>
</dbReference>
<dbReference type="Pfam" id="PF25789">
    <property type="entry name" value="TPR_NAA35"/>
    <property type="match status" value="1"/>
</dbReference>
<evidence type="ECO:0000256" key="3">
    <source>
        <dbReference type="ARBA" id="ARBA00022490"/>
    </source>
</evidence>
<dbReference type="PANTHER" id="PTHR21373:SF0">
    <property type="entry name" value="N-ALPHA-ACETYLTRANSFERASE 35, NATC AUXILIARY SUBUNIT"/>
    <property type="match status" value="1"/>
</dbReference>
<evidence type="ECO:0000256" key="2">
    <source>
        <dbReference type="ARBA" id="ARBA00006289"/>
    </source>
</evidence>
<dbReference type="InterPro" id="IPR057983">
    <property type="entry name" value="NAA35-like_N"/>
</dbReference>
<name>A0AAN6M8I9_9PLEO</name>
<proteinExistence type="inferred from homology"/>
<protein>
    <submittedName>
        <fullName evidence="7">Uncharacterized protein</fullName>
    </submittedName>
</protein>
<comment type="subcellular location">
    <subcellularLocation>
        <location evidence="1">Cytoplasm</location>
    </subcellularLocation>
</comment>
<dbReference type="Proteomes" id="UP001280581">
    <property type="component" value="Unassembled WGS sequence"/>
</dbReference>
<evidence type="ECO:0000313" key="8">
    <source>
        <dbReference type="Proteomes" id="UP001280581"/>
    </source>
</evidence>